<comment type="similarity">
    <text evidence="2">Belongs to the peptidase C19 family.</text>
</comment>
<dbReference type="InterPro" id="IPR045578">
    <property type="entry name" value="USP47_C"/>
</dbReference>
<dbReference type="EC" id="3.4.19.12" evidence="3"/>
<dbReference type="Pfam" id="PF19718">
    <property type="entry name" value="USP47_C"/>
    <property type="match status" value="1"/>
</dbReference>
<dbReference type="EMBL" id="AZBU02000001">
    <property type="protein sequence ID" value="TMS35444.1"/>
    <property type="molecule type" value="Genomic_DNA"/>
</dbReference>
<keyword evidence="5" id="KW-0833">Ubl conjugation pathway</keyword>
<evidence type="ECO:0000256" key="9">
    <source>
        <dbReference type="ARBA" id="ARBA00029910"/>
    </source>
</evidence>
<proteinExistence type="inferred from homology"/>
<gene>
    <name evidence="13" type="ORF">L596_002848</name>
</gene>
<dbReference type="STRING" id="34508.A0A4U8URB5"/>
<dbReference type="InterPro" id="IPR018200">
    <property type="entry name" value="USP_CS"/>
</dbReference>
<keyword evidence="4" id="KW-0645">Protease</keyword>
<name>A0A4U8URB5_STECR</name>
<dbReference type="InterPro" id="IPR038765">
    <property type="entry name" value="Papain-like_cys_pep_sf"/>
</dbReference>
<dbReference type="SUPFAM" id="SSF54001">
    <property type="entry name" value="Cysteine proteinases"/>
    <property type="match status" value="1"/>
</dbReference>
<dbReference type="Pfam" id="PF00443">
    <property type="entry name" value="UCH"/>
    <property type="match status" value="1"/>
</dbReference>
<evidence type="ECO:0000256" key="4">
    <source>
        <dbReference type="ARBA" id="ARBA00022670"/>
    </source>
</evidence>
<evidence type="ECO:0000256" key="1">
    <source>
        <dbReference type="ARBA" id="ARBA00000707"/>
    </source>
</evidence>
<reference evidence="13 14" key="1">
    <citation type="journal article" date="2015" name="Genome Biol.">
        <title>Comparative genomics of Steinernema reveals deeply conserved gene regulatory networks.</title>
        <authorList>
            <person name="Dillman A.R."/>
            <person name="Macchietto M."/>
            <person name="Porter C.F."/>
            <person name="Rogers A."/>
            <person name="Williams B."/>
            <person name="Antoshechkin I."/>
            <person name="Lee M.M."/>
            <person name="Goodwin Z."/>
            <person name="Lu X."/>
            <person name="Lewis E.E."/>
            <person name="Goodrich-Blair H."/>
            <person name="Stock S.P."/>
            <person name="Adams B.J."/>
            <person name="Sternberg P.W."/>
            <person name="Mortazavi A."/>
        </authorList>
    </citation>
    <scope>NUCLEOTIDE SEQUENCE [LARGE SCALE GENOMIC DNA]</scope>
    <source>
        <strain evidence="13 14">ALL</strain>
    </source>
</reference>
<dbReference type="PANTHER" id="PTHR24006:SF702">
    <property type="entry name" value="UBIQUITIN CARBOXYL-TERMINAL HYDROLASE 47"/>
    <property type="match status" value="1"/>
</dbReference>
<evidence type="ECO:0000256" key="5">
    <source>
        <dbReference type="ARBA" id="ARBA00022786"/>
    </source>
</evidence>
<feature type="region of interest" description="Disordered" evidence="11">
    <location>
        <begin position="1183"/>
        <end position="1212"/>
    </location>
</feature>
<evidence type="ECO:0000256" key="3">
    <source>
        <dbReference type="ARBA" id="ARBA00012759"/>
    </source>
</evidence>
<dbReference type="GO" id="GO:0005634">
    <property type="term" value="C:nucleus"/>
    <property type="evidence" value="ECO:0007669"/>
    <property type="project" value="TreeGrafter"/>
</dbReference>
<evidence type="ECO:0000256" key="8">
    <source>
        <dbReference type="ARBA" id="ARBA00026136"/>
    </source>
</evidence>
<dbReference type="Proteomes" id="UP000298663">
    <property type="component" value="Unassembled WGS sequence"/>
</dbReference>
<dbReference type="GO" id="GO:0005829">
    <property type="term" value="C:cytosol"/>
    <property type="evidence" value="ECO:0007669"/>
    <property type="project" value="TreeGrafter"/>
</dbReference>
<dbReference type="InterPro" id="IPR050164">
    <property type="entry name" value="Peptidase_C19"/>
</dbReference>
<feature type="region of interest" description="Disordered" evidence="11">
    <location>
        <begin position="1"/>
        <end position="21"/>
    </location>
</feature>
<organism evidence="13 14">
    <name type="scientific">Steinernema carpocapsae</name>
    <name type="common">Entomopathogenic nematode</name>
    <dbReference type="NCBI Taxonomy" id="34508"/>
    <lineage>
        <taxon>Eukaryota</taxon>
        <taxon>Metazoa</taxon>
        <taxon>Ecdysozoa</taxon>
        <taxon>Nematoda</taxon>
        <taxon>Chromadorea</taxon>
        <taxon>Rhabditida</taxon>
        <taxon>Tylenchina</taxon>
        <taxon>Panagrolaimomorpha</taxon>
        <taxon>Strongyloidoidea</taxon>
        <taxon>Steinernematidae</taxon>
        <taxon>Steinernema</taxon>
    </lineage>
</organism>
<protein>
    <recommendedName>
        <fullName evidence="8">Ubiquitin carboxyl-terminal hydrolase 47</fullName>
        <ecNumber evidence="3">3.4.19.12</ecNumber>
    </recommendedName>
    <alternativeName>
        <fullName evidence="9">Ubiquitin thioesterase 47</fullName>
    </alternativeName>
    <alternativeName>
        <fullName evidence="10">Ubiquitin-specific-processing protease 47</fullName>
    </alternativeName>
</protein>
<evidence type="ECO:0000259" key="12">
    <source>
        <dbReference type="PROSITE" id="PS50235"/>
    </source>
</evidence>
<comment type="caution">
    <text evidence="13">The sequence shown here is derived from an EMBL/GenBank/DDBJ whole genome shotgun (WGS) entry which is preliminary data.</text>
</comment>
<keyword evidence="14" id="KW-1185">Reference proteome</keyword>
<dbReference type="GO" id="GO:0006508">
    <property type="term" value="P:proteolysis"/>
    <property type="evidence" value="ECO:0007669"/>
    <property type="project" value="UniProtKB-KW"/>
</dbReference>
<evidence type="ECO:0000256" key="11">
    <source>
        <dbReference type="SAM" id="MobiDB-lite"/>
    </source>
</evidence>
<keyword evidence="7" id="KW-0788">Thiol protease</keyword>
<feature type="domain" description="USP" evidence="12">
    <location>
        <begin position="51"/>
        <end position="408"/>
    </location>
</feature>
<dbReference type="OrthoDB" id="289038at2759"/>
<evidence type="ECO:0000313" key="13">
    <source>
        <dbReference type="EMBL" id="TMS35444.1"/>
    </source>
</evidence>
<keyword evidence="6" id="KW-0378">Hydrolase</keyword>
<dbReference type="InterPro" id="IPR028889">
    <property type="entry name" value="USP"/>
</dbReference>
<dbReference type="GO" id="GO:0016579">
    <property type="term" value="P:protein deubiquitination"/>
    <property type="evidence" value="ECO:0007669"/>
    <property type="project" value="InterPro"/>
</dbReference>
<dbReference type="PANTHER" id="PTHR24006">
    <property type="entry name" value="UBIQUITIN CARBOXYL-TERMINAL HYDROLASE"/>
    <property type="match status" value="1"/>
</dbReference>
<dbReference type="PROSITE" id="PS50235">
    <property type="entry name" value="USP_3"/>
    <property type="match status" value="1"/>
</dbReference>
<evidence type="ECO:0000313" key="14">
    <source>
        <dbReference type="Proteomes" id="UP000298663"/>
    </source>
</evidence>
<dbReference type="GO" id="GO:0004843">
    <property type="term" value="F:cysteine-type deubiquitinase activity"/>
    <property type="evidence" value="ECO:0007669"/>
    <property type="project" value="UniProtKB-EC"/>
</dbReference>
<evidence type="ECO:0000256" key="6">
    <source>
        <dbReference type="ARBA" id="ARBA00022801"/>
    </source>
</evidence>
<dbReference type="AlphaFoldDB" id="A0A4U8URB5"/>
<reference evidence="13 14" key="2">
    <citation type="journal article" date="2019" name="G3 (Bethesda)">
        <title>Hybrid Assembly of the Genome of the Entomopathogenic Nematode Steinernema carpocapsae Identifies the X-Chromosome.</title>
        <authorList>
            <person name="Serra L."/>
            <person name="Macchietto M."/>
            <person name="Macias-Munoz A."/>
            <person name="McGill C.J."/>
            <person name="Rodriguez I.M."/>
            <person name="Rodriguez B."/>
            <person name="Murad R."/>
            <person name="Mortazavi A."/>
        </authorList>
    </citation>
    <scope>NUCLEOTIDE SEQUENCE [LARGE SCALE GENOMIC DNA]</scope>
    <source>
        <strain evidence="13 14">ALL</strain>
    </source>
</reference>
<comment type="catalytic activity">
    <reaction evidence="1">
        <text>Thiol-dependent hydrolysis of ester, thioester, amide, peptide and isopeptide bonds formed by the C-terminal Gly of ubiquitin (a 76-residue protein attached to proteins as an intracellular targeting signal).</text>
        <dbReference type="EC" id="3.4.19.12"/>
    </reaction>
</comment>
<dbReference type="PROSITE" id="PS00972">
    <property type="entry name" value="USP_1"/>
    <property type="match status" value="1"/>
</dbReference>
<evidence type="ECO:0000256" key="10">
    <source>
        <dbReference type="ARBA" id="ARBA00032453"/>
    </source>
</evidence>
<evidence type="ECO:0000256" key="2">
    <source>
        <dbReference type="ARBA" id="ARBA00009085"/>
    </source>
</evidence>
<feature type="compositionally biased region" description="Polar residues" evidence="11">
    <location>
        <begin position="12"/>
        <end position="21"/>
    </location>
</feature>
<dbReference type="Gene3D" id="3.90.70.10">
    <property type="entry name" value="Cysteine proteinases"/>
    <property type="match status" value="1"/>
</dbReference>
<dbReference type="PROSITE" id="PS00973">
    <property type="entry name" value="USP_2"/>
    <property type="match status" value="1"/>
</dbReference>
<dbReference type="InterPro" id="IPR001394">
    <property type="entry name" value="Peptidase_C19_UCH"/>
</dbReference>
<sequence length="1212" mass="137145">MSDAEADGGDASSRSTISTPLQVMDDDSSVEVVMPLPTPEEIVDENGHRYVGLVNQAMTCYLNSLIQTLYMTPEFRNAIYQYKVQVRASDEKKNIPYQLQKLFLLLQTSDSVSLETKDLTASFGWHGTEAYDQHDVQEFYSLMVEALEHHFRKSESHRLILGELYRGSYDDYVKCLKCGYEGVKSVPFNDLILAVHLRRSDSEATVPVKTVQEALREFVSPESLTEQNQYFCGRCNSHQDGEKGLRITEFPYLLTIQLKRFNYGFSSHKLNERISFSDLFNLNEFVFDSEKRGVYPAPKLSYACATKGVKVEVDEEAGHALDLNAAQEMLQQGPNVYELYSVMVHQGSASGGHYFAYIKNMDQQKWFCFNDTSVTNASPDDIKRVFGGPAGGWSVSNTNAYLLMYRRVDASRNTKFIRTPNLPAHLAELQSKWMKEEQDRLKAKEYEDSLVTVNVMFNGCGCGDLPPMIENIPNETKLEDVFLLAYDHFDENYSALFSIRKEDCRLLLCGNQFIIHSTFDENQMIEITLKGLENECEEFAFLPAYSARTDFYFMMDIKPPTMQTFYPVKHDEGRTVLVEEIDLDTGIFYGKKVWFGITETVGSIKRKLTKLARNFCVQDAKNMRIVLDKSANTGNDDMTLLDCEDMVFSTILYTCYGEVVLYTDTGCDPMRARNDRKVPFVDSVFFRHLEKKKFGMMLRIKIPSAADFDKAGFEAPVWISSGTLVNFTVSNSLTTVASSESFSKASEMIISKNSNEIHEAPRFYEPSPSFSNQQSPDCSPCVSDSEDCGEQMISVSVDIAPIFVSSVPAGQGSLMSECALHIDMEVSDSDTNIAQEPSTLDPSGGPPDYFRCASPRIIDELAMATTSNALARHPIAILSANRGKREIVIATDQRHLMKNVAEWLAQYLSLSLSQFTILKHYVKHDEGYETSFSPQATLKEACLTVDSLSVKFRSPLKDNEKMIRVVAFELNDSTQQSWKPLFEIPASADLRIEDFLKKCQSALENQLGEAVPLKLLRLRDITHLGVPSLSLQSTFRSRGVMWSKNVYLQVLDEETDNLAAGNVVMVRRWRPHKLEVSATQEVVLTGRQNDVYTELRCHLANISKIPFERIEISETFPNCAWMKWPYEKGVIALCESVRFSQNPHVARSVVNGKLIYFKDSAEKRKPLTEEERKAIKIKEDAANATVSANSQHASRRRERPLRIQMSSSISET</sequence>
<evidence type="ECO:0000256" key="7">
    <source>
        <dbReference type="ARBA" id="ARBA00022807"/>
    </source>
</evidence>
<accession>A0A4U8URB5</accession>